<evidence type="ECO:0008006" key="4">
    <source>
        <dbReference type="Google" id="ProtNLM"/>
    </source>
</evidence>
<protein>
    <recommendedName>
        <fullName evidence="4">Lipoprotein</fullName>
    </recommendedName>
</protein>
<dbReference type="PROSITE" id="PS51257">
    <property type="entry name" value="PROKAR_LIPOPROTEIN"/>
    <property type="match status" value="1"/>
</dbReference>
<dbReference type="Proteomes" id="UP000192491">
    <property type="component" value="Unassembled WGS sequence"/>
</dbReference>
<accession>A0A1Y1QE38</accession>
<evidence type="ECO:0000313" key="2">
    <source>
        <dbReference type="EMBL" id="OQX03350.1"/>
    </source>
</evidence>
<gene>
    <name evidence="2" type="ORF">BWK73_39805</name>
</gene>
<dbReference type="AlphaFoldDB" id="A0A1Y1QE38"/>
<dbReference type="EMBL" id="MTEJ01000414">
    <property type="protein sequence ID" value="OQX03350.1"/>
    <property type="molecule type" value="Genomic_DNA"/>
</dbReference>
<name>A0A1Y1QE38_9GAMM</name>
<feature type="signal peptide" evidence="1">
    <location>
        <begin position="1"/>
        <end position="20"/>
    </location>
</feature>
<organism evidence="2 3">
    <name type="scientific">Thiothrix lacustris</name>
    <dbReference type="NCBI Taxonomy" id="525917"/>
    <lineage>
        <taxon>Bacteria</taxon>
        <taxon>Pseudomonadati</taxon>
        <taxon>Pseudomonadota</taxon>
        <taxon>Gammaproteobacteria</taxon>
        <taxon>Thiotrichales</taxon>
        <taxon>Thiotrichaceae</taxon>
        <taxon>Thiothrix</taxon>
    </lineage>
</organism>
<proteinExistence type="predicted"/>
<keyword evidence="1" id="KW-0732">Signal</keyword>
<comment type="caution">
    <text evidence="2">The sequence shown here is derived from an EMBL/GenBank/DDBJ whole genome shotgun (WGS) entry which is preliminary data.</text>
</comment>
<sequence length="279" mass="31381">MYLKFVASVPLFILVLSGCADLGAVRSYADESAKLSSYTDLTKRFRDTYDRENPYLYGTAIVAAKKNDDKRKVVYNDLIKIHKTIFTYMVTLGKLAGSNTFDLSSNIDDLSVKIKEYSDLNIDKKQVDAVANISKVISKWILSSHQEKSVRDMIKDGNADVQTVLNGMLFVLDIYKKTNESEKQSVINTLQREILISNNEGNLLLVVLGNVQLQNKIKEYAEVSSNYDNAYSGIKTIAAGHQKLYDNINDISNSDMNKLIEGIANDIKLVRDSFEIIHN</sequence>
<evidence type="ECO:0000313" key="3">
    <source>
        <dbReference type="Proteomes" id="UP000192491"/>
    </source>
</evidence>
<reference evidence="2 3" key="1">
    <citation type="submission" date="2017-01" db="EMBL/GenBank/DDBJ databases">
        <title>Novel large sulfur bacteria in the metagenomes of groundwater-fed chemosynthetic microbial mats in the Lake Huron basin.</title>
        <authorList>
            <person name="Sharrar A.M."/>
            <person name="Flood B.E."/>
            <person name="Bailey J.V."/>
            <person name="Jones D.S."/>
            <person name="Biddanda B."/>
            <person name="Ruberg S.A."/>
            <person name="Marcus D.N."/>
            <person name="Dick G.J."/>
        </authorList>
    </citation>
    <scope>NUCLEOTIDE SEQUENCE [LARGE SCALE GENOMIC DNA]</scope>
    <source>
        <strain evidence="2">A8</strain>
    </source>
</reference>
<evidence type="ECO:0000256" key="1">
    <source>
        <dbReference type="SAM" id="SignalP"/>
    </source>
</evidence>
<feature type="chain" id="PRO_5012756331" description="Lipoprotein" evidence="1">
    <location>
        <begin position="21"/>
        <end position="279"/>
    </location>
</feature>